<organism evidence="2 3">
    <name type="scientific">Stephania yunnanensis</name>
    <dbReference type="NCBI Taxonomy" id="152371"/>
    <lineage>
        <taxon>Eukaryota</taxon>
        <taxon>Viridiplantae</taxon>
        <taxon>Streptophyta</taxon>
        <taxon>Embryophyta</taxon>
        <taxon>Tracheophyta</taxon>
        <taxon>Spermatophyta</taxon>
        <taxon>Magnoliopsida</taxon>
        <taxon>Ranunculales</taxon>
        <taxon>Menispermaceae</taxon>
        <taxon>Menispermoideae</taxon>
        <taxon>Cissampelideae</taxon>
        <taxon>Stephania</taxon>
    </lineage>
</organism>
<dbReference type="EMBL" id="JBBNAF010000010">
    <property type="protein sequence ID" value="KAK9106787.1"/>
    <property type="molecule type" value="Genomic_DNA"/>
</dbReference>
<keyword evidence="3" id="KW-1185">Reference proteome</keyword>
<sequence length="119" mass="14296">MSSDRTMGQGLMILMSVNSEGYSYVLEEQDRLYYTKTFQVQYYWINFKCSGDGLDLRKLGIFSRVKFRMVLEMVMVQKRKKFWGRDFRHEKTKKKRGSYRGGQIDQQSHSIKFQYSDDE</sequence>
<dbReference type="PANTHER" id="PTHR23216:SF1">
    <property type="entry name" value="NUCLEOLAR AND COILED-BODY PHOSPHOPROTEIN 1"/>
    <property type="match status" value="1"/>
</dbReference>
<gene>
    <name evidence="2" type="ORF">Syun_022798</name>
</gene>
<evidence type="ECO:0000259" key="1">
    <source>
        <dbReference type="Pfam" id="PF05022"/>
    </source>
</evidence>
<reference evidence="2 3" key="1">
    <citation type="submission" date="2024-01" db="EMBL/GenBank/DDBJ databases">
        <title>Genome assemblies of Stephania.</title>
        <authorList>
            <person name="Yang L."/>
        </authorList>
    </citation>
    <scope>NUCLEOTIDE SEQUENCE [LARGE SCALE GENOMIC DNA]</scope>
    <source>
        <strain evidence="2">YNDBR</strain>
        <tissue evidence="2">Leaf</tissue>
    </source>
</reference>
<accession>A0AAP0FFI5</accession>
<dbReference type="AlphaFoldDB" id="A0AAP0FFI5"/>
<feature type="domain" description="Srp40 C-terminal" evidence="1">
    <location>
        <begin position="81"/>
        <end position="113"/>
    </location>
</feature>
<protein>
    <recommendedName>
        <fullName evidence="1">Srp40 C-terminal domain-containing protein</fullName>
    </recommendedName>
</protein>
<evidence type="ECO:0000313" key="2">
    <source>
        <dbReference type="EMBL" id="KAK9106787.1"/>
    </source>
</evidence>
<dbReference type="InterPro" id="IPR039191">
    <property type="entry name" value="Nopp140-like"/>
</dbReference>
<dbReference type="GO" id="GO:0005730">
    <property type="term" value="C:nucleolus"/>
    <property type="evidence" value="ECO:0007669"/>
    <property type="project" value="InterPro"/>
</dbReference>
<evidence type="ECO:0000313" key="3">
    <source>
        <dbReference type="Proteomes" id="UP001420932"/>
    </source>
</evidence>
<name>A0AAP0FFI5_9MAGN</name>
<comment type="caution">
    <text evidence="2">The sequence shown here is derived from an EMBL/GenBank/DDBJ whole genome shotgun (WGS) entry which is preliminary data.</text>
</comment>
<dbReference type="InterPro" id="IPR007718">
    <property type="entry name" value="Srp40_C"/>
</dbReference>
<proteinExistence type="predicted"/>
<dbReference type="Pfam" id="PF05022">
    <property type="entry name" value="SRP40_C"/>
    <property type="match status" value="1"/>
</dbReference>
<dbReference type="Proteomes" id="UP001420932">
    <property type="component" value="Unassembled WGS sequence"/>
</dbReference>
<dbReference type="PANTHER" id="PTHR23216">
    <property type="entry name" value="NUCLEOLAR AND COILED-BODY PHOSPHOPROTEIN 1"/>
    <property type="match status" value="1"/>
</dbReference>